<accession>A0A444MQG7</accession>
<organism evidence="1 2">
    <name type="scientific">Mucilaginibacter gilvus</name>
    <dbReference type="NCBI Taxonomy" id="2305909"/>
    <lineage>
        <taxon>Bacteria</taxon>
        <taxon>Pseudomonadati</taxon>
        <taxon>Bacteroidota</taxon>
        <taxon>Sphingobacteriia</taxon>
        <taxon>Sphingobacteriales</taxon>
        <taxon>Sphingobacteriaceae</taxon>
        <taxon>Mucilaginibacter</taxon>
    </lineage>
</organism>
<dbReference type="Proteomes" id="UP000286701">
    <property type="component" value="Unassembled WGS sequence"/>
</dbReference>
<reference evidence="1 2" key="1">
    <citation type="submission" date="2019-01" db="EMBL/GenBank/DDBJ databases">
        <title>Mucilaginibacter antarcticum sp. nov., isolated from antarctic soil.</title>
        <authorList>
            <person name="Yan Y.-Q."/>
            <person name="Du Z.-J."/>
        </authorList>
    </citation>
    <scope>NUCLEOTIDE SEQUENCE [LARGE SCALE GENOMIC DNA]</scope>
    <source>
        <strain evidence="1 2">F01003</strain>
    </source>
</reference>
<evidence type="ECO:0000313" key="1">
    <source>
        <dbReference type="EMBL" id="RWY53861.1"/>
    </source>
</evidence>
<dbReference type="Gene3D" id="3.20.20.80">
    <property type="entry name" value="Glycosidases"/>
    <property type="match status" value="1"/>
</dbReference>
<dbReference type="EMBL" id="SBIW01000003">
    <property type="protein sequence ID" value="RWY53861.1"/>
    <property type="molecule type" value="Genomic_DNA"/>
</dbReference>
<evidence type="ECO:0000313" key="2">
    <source>
        <dbReference type="Proteomes" id="UP000286701"/>
    </source>
</evidence>
<comment type="caution">
    <text evidence="1">The sequence shown here is derived from an EMBL/GenBank/DDBJ whole genome shotgun (WGS) entry which is preliminary data.</text>
</comment>
<sequence length="51" mass="5874">MAETMGIMMWEEIPVWQGIAFDEPIILDKAKNMLTEMVTRDKNRCGIIICS</sequence>
<dbReference type="AlphaFoldDB" id="A0A444MQG7"/>
<dbReference type="InterPro" id="IPR017853">
    <property type="entry name" value="GH"/>
</dbReference>
<dbReference type="OrthoDB" id="9801077at2"/>
<dbReference type="SUPFAM" id="SSF51445">
    <property type="entry name" value="(Trans)glycosidases"/>
    <property type="match status" value="1"/>
</dbReference>
<keyword evidence="2" id="KW-1185">Reference proteome</keyword>
<gene>
    <name evidence="1" type="ORF">EPL05_07275</name>
</gene>
<proteinExistence type="predicted"/>
<protein>
    <submittedName>
        <fullName evidence="1">Uncharacterized protein</fullName>
    </submittedName>
</protein>
<name>A0A444MQG7_9SPHI</name>